<accession>A0AA85IVT5</accession>
<keyword evidence="1" id="KW-1185">Reference proteome</keyword>
<organism evidence="1 3">
    <name type="scientific">Trichobilharzia regenti</name>
    <name type="common">Nasal bird schistosome</name>
    <dbReference type="NCBI Taxonomy" id="157069"/>
    <lineage>
        <taxon>Eukaryota</taxon>
        <taxon>Metazoa</taxon>
        <taxon>Spiralia</taxon>
        <taxon>Lophotrochozoa</taxon>
        <taxon>Platyhelminthes</taxon>
        <taxon>Trematoda</taxon>
        <taxon>Digenea</taxon>
        <taxon>Strigeidida</taxon>
        <taxon>Schistosomatoidea</taxon>
        <taxon>Schistosomatidae</taxon>
        <taxon>Trichobilharzia</taxon>
    </lineage>
</organism>
<reference evidence="1" key="1">
    <citation type="submission" date="2022-06" db="EMBL/GenBank/DDBJ databases">
        <authorList>
            <person name="Berger JAMES D."/>
            <person name="Berger JAMES D."/>
        </authorList>
    </citation>
    <scope>NUCLEOTIDE SEQUENCE [LARGE SCALE GENOMIC DNA]</scope>
</reference>
<name>A0AA85IVT5_TRIRE</name>
<evidence type="ECO:0000313" key="1">
    <source>
        <dbReference type="Proteomes" id="UP000050795"/>
    </source>
</evidence>
<dbReference type="AlphaFoldDB" id="A0AA85IVT5"/>
<dbReference type="WBParaSite" id="TREG1_115420.3">
    <property type="protein sequence ID" value="TREG1_115420.3"/>
    <property type="gene ID" value="TREG1_115420"/>
</dbReference>
<evidence type="ECO:0000313" key="3">
    <source>
        <dbReference type="WBParaSite" id="TREG1_115420.3"/>
    </source>
</evidence>
<protein>
    <submittedName>
        <fullName evidence="2 3">Uncharacterized protein</fullName>
    </submittedName>
</protein>
<evidence type="ECO:0000313" key="2">
    <source>
        <dbReference type="WBParaSite" id="TREG1_115420.2"/>
    </source>
</evidence>
<dbReference type="WBParaSite" id="TREG1_115420.2">
    <property type="protein sequence ID" value="TREG1_115420.2"/>
    <property type="gene ID" value="TREG1_115420"/>
</dbReference>
<proteinExistence type="predicted"/>
<sequence>MFYRYFKQMFCSMFHRKCSWRRYSAFTGSVTAAVTWYSMSYPIKLYHISSTETTTKPPIHRNIDFPLLFALQLQLDCTISFINQLLKEFQTLLINMEHLAVEYSQIQSAYKDIDSANNNNEEEIGELLLEVRSQWSILTQKLDNAEIVIRSAMNTLRNSLETAFLCEEYLKTTITATSNSIADEGISTTGQSGLHFYHIEKEFTSLVEKRKEIFQLWTSQTAEHIKHFGKS</sequence>
<reference evidence="2 3" key="2">
    <citation type="submission" date="2023-11" db="UniProtKB">
        <authorList>
            <consortium name="WormBaseParasite"/>
        </authorList>
    </citation>
    <scope>IDENTIFICATION</scope>
</reference>
<dbReference type="Proteomes" id="UP000050795">
    <property type="component" value="Unassembled WGS sequence"/>
</dbReference>